<protein>
    <recommendedName>
        <fullName evidence="4">Nuclear transport factor 2 family protein</fullName>
    </recommendedName>
</protein>
<comment type="caution">
    <text evidence="2">The sequence shown here is derived from an EMBL/GenBank/DDBJ whole genome shotgun (WGS) entry which is preliminary data.</text>
</comment>
<proteinExistence type="predicted"/>
<evidence type="ECO:0000313" key="3">
    <source>
        <dbReference type="Proteomes" id="UP000260644"/>
    </source>
</evidence>
<sequence length="159" mass="18360">MNQFLFTALSVLFFLTISQCQNAVKPDPRIQTVHKFLMFLEQKQEDSLRRLIAMDPINFGVDSFIFQDQLNKFAVYFQKYGIPDQSKFQIRNGKLDGETIVTVPFDLSKDTSAAKPRLISLKIELSFAELFGYDKVAYYSVLDKYEIDTTPIILPGKKR</sequence>
<feature type="signal peptide" evidence="1">
    <location>
        <begin position="1"/>
        <end position="23"/>
    </location>
</feature>
<keyword evidence="1" id="KW-0732">Signal</keyword>
<dbReference type="RefSeq" id="WP_116978920.1">
    <property type="nucleotide sequence ID" value="NZ_QPMM01000020.1"/>
</dbReference>
<gene>
    <name evidence="2" type="ORF">DVR12_26930</name>
</gene>
<evidence type="ECO:0000256" key="1">
    <source>
        <dbReference type="SAM" id="SignalP"/>
    </source>
</evidence>
<accession>A0A3E1Y212</accession>
<evidence type="ECO:0008006" key="4">
    <source>
        <dbReference type="Google" id="ProtNLM"/>
    </source>
</evidence>
<dbReference type="Proteomes" id="UP000260644">
    <property type="component" value="Unassembled WGS sequence"/>
</dbReference>
<dbReference type="AlphaFoldDB" id="A0A3E1Y212"/>
<dbReference type="EMBL" id="QPMM01000020">
    <property type="protein sequence ID" value="RFS18683.1"/>
    <property type="molecule type" value="Genomic_DNA"/>
</dbReference>
<feature type="chain" id="PRO_5017768900" description="Nuclear transport factor 2 family protein" evidence="1">
    <location>
        <begin position="24"/>
        <end position="159"/>
    </location>
</feature>
<name>A0A3E1Y212_9BACT</name>
<keyword evidence="3" id="KW-1185">Reference proteome</keyword>
<evidence type="ECO:0000313" key="2">
    <source>
        <dbReference type="EMBL" id="RFS18683.1"/>
    </source>
</evidence>
<organism evidence="2 3">
    <name type="scientific">Chitinophaga silvatica</name>
    <dbReference type="NCBI Taxonomy" id="2282649"/>
    <lineage>
        <taxon>Bacteria</taxon>
        <taxon>Pseudomonadati</taxon>
        <taxon>Bacteroidota</taxon>
        <taxon>Chitinophagia</taxon>
        <taxon>Chitinophagales</taxon>
        <taxon>Chitinophagaceae</taxon>
        <taxon>Chitinophaga</taxon>
    </lineage>
</organism>
<reference evidence="2 3" key="1">
    <citation type="submission" date="2018-07" db="EMBL/GenBank/DDBJ databases">
        <title>Chitinophaga K2CV101002-2 sp. nov., isolated from a monsoon evergreen broad-leaved forest soil.</title>
        <authorList>
            <person name="Lv Y."/>
        </authorList>
    </citation>
    <scope>NUCLEOTIDE SEQUENCE [LARGE SCALE GENOMIC DNA]</scope>
    <source>
        <strain evidence="2 3">GDMCC 1.1288</strain>
    </source>
</reference>